<name>A0A0F9EE22_9ZZZZ</name>
<reference evidence="2" key="1">
    <citation type="journal article" date="2015" name="Nature">
        <title>Complex archaea that bridge the gap between prokaryotes and eukaryotes.</title>
        <authorList>
            <person name="Spang A."/>
            <person name="Saw J.H."/>
            <person name="Jorgensen S.L."/>
            <person name="Zaremba-Niedzwiedzka K."/>
            <person name="Martijn J."/>
            <person name="Lind A.E."/>
            <person name="van Eijk R."/>
            <person name="Schleper C."/>
            <person name="Guy L."/>
            <person name="Ettema T.J."/>
        </authorList>
    </citation>
    <scope>NUCLEOTIDE SEQUENCE</scope>
</reference>
<organism evidence="2">
    <name type="scientific">marine sediment metagenome</name>
    <dbReference type="NCBI Taxonomy" id="412755"/>
    <lineage>
        <taxon>unclassified sequences</taxon>
        <taxon>metagenomes</taxon>
        <taxon>ecological metagenomes</taxon>
    </lineage>
</organism>
<dbReference type="Pfam" id="PF13173">
    <property type="entry name" value="AAA_14"/>
    <property type="match status" value="1"/>
</dbReference>
<dbReference type="SUPFAM" id="SSF52540">
    <property type="entry name" value="P-loop containing nucleoside triphosphate hydrolases"/>
    <property type="match status" value="1"/>
</dbReference>
<dbReference type="InterPro" id="IPR027417">
    <property type="entry name" value="P-loop_NTPase"/>
</dbReference>
<feature type="domain" description="AAA+ ATPase" evidence="1">
    <location>
        <begin position="41"/>
        <end position="168"/>
    </location>
</feature>
<dbReference type="PANTHER" id="PTHR33295">
    <property type="entry name" value="ATPASE"/>
    <property type="match status" value="1"/>
</dbReference>
<proteinExistence type="predicted"/>
<comment type="caution">
    <text evidence="2">The sequence shown here is derived from an EMBL/GenBank/DDBJ whole genome shotgun (WGS) entry which is preliminary data.</text>
</comment>
<dbReference type="PANTHER" id="PTHR33295:SF8">
    <property type="entry name" value="AAA+ ATPASE DOMAIN-CONTAINING PROTEIN"/>
    <property type="match status" value="1"/>
</dbReference>
<accession>A0A0F9EE22</accession>
<sequence>MIKKSLLFEILREQNYWFKQPIFDYIDRKIYLKQIKKYINIKSILVIQGPRRAGKTVLLKLLIQEMIKSIDNSKILYVNLEDYRLFQYYSLELLEAIYDLYREKINPDKEVYYFIDEIQNIDGFEHYLRSEYDSEKEIKFVITGSNSKLLSKELATLLTGRTLTTEIFPFSFKEYLLYKKTEISNNQYYSLEPNIHQLKHSFNTYYTHGSIPEYIDNPIKERLEEYFENVILKDIVERYNIRNTKLIKDLGIYLLSNATNLVSYNSLSKIFDVSINTIKEYISFLESAYLFFHLYKFSYSYKKQIKTSSKMYC</sequence>
<dbReference type="SMART" id="SM00382">
    <property type="entry name" value="AAA"/>
    <property type="match status" value="1"/>
</dbReference>
<dbReference type="AlphaFoldDB" id="A0A0F9EE22"/>
<dbReference type="EMBL" id="LAZR01037433">
    <property type="protein sequence ID" value="KKL22218.1"/>
    <property type="molecule type" value="Genomic_DNA"/>
</dbReference>
<dbReference type="InterPro" id="IPR041682">
    <property type="entry name" value="AAA_14"/>
</dbReference>
<dbReference type="InterPro" id="IPR025420">
    <property type="entry name" value="DUF4143"/>
</dbReference>
<protein>
    <recommendedName>
        <fullName evidence="1">AAA+ ATPase domain-containing protein</fullName>
    </recommendedName>
</protein>
<dbReference type="Pfam" id="PF13635">
    <property type="entry name" value="DUF4143"/>
    <property type="match status" value="1"/>
</dbReference>
<gene>
    <name evidence="2" type="ORF">LCGC14_2437630</name>
</gene>
<evidence type="ECO:0000259" key="1">
    <source>
        <dbReference type="SMART" id="SM00382"/>
    </source>
</evidence>
<dbReference type="Gene3D" id="3.40.50.300">
    <property type="entry name" value="P-loop containing nucleotide triphosphate hydrolases"/>
    <property type="match status" value="2"/>
</dbReference>
<dbReference type="InterPro" id="IPR003593">
    <property type="entry name" value="AAA+_ATPase"/>
</dbReference>
<feature type="non-terminal residue" evidence="2">
    <location>
        <position position="313"/>
    </location>
</feature>
<evidence type="ECO:0000313" key="2">
    <source>
        <dbReference type="EMBL" id="KKL22218.1"/>
    </source>
</evidence>